<dbReference type="InterPro" id="IPR011060">
    <property type="entry name" value="RibuloseP-bd_barrel"/>
</dbReference>
<evidence type="ECO:0000256" key="11">
    <source>
        <dbReference type="SAM" id="MobiDB-lite"/>
    </source>
</evidence>
<dbReference type="EC" id="5.3.1.24" evidence="4 10"/>
<dbReference type="PANTHER" id="PTHR42894">
    <property type="entry name" value="N-(5'-PHOSPHORIBOSYL)ANTHRANILATE ISOMERASE"/>
    <property type="match status" value="1"/>
</dbReference>
<evidence type="ECO:0000256" key="3">
    <source>
        <dbReference type="ARBA" id="ARBA00007571"/>
    </source>
</evidence>
<evidence type="ECO:0000256" key="8">
    <source>
        <dbReference type="ARBA" id="ARBA00023141"/>
    </source>
</evidence>
<keyword evidence="9 10" id="KW-0413">Isomerase</keyword>
<keyword evidence="8 10" id="KW-0057">Aromatic amino acid biosynthesis</keyword>
<dbReference type="UniPathway" id="UPA00035">
    <property type="reaction ID" value="UER00042"/>
</dbReference>
<dbReference type="InterPro" id="IPR044643">
    <property type="entry name" value="TrpF_fam"/>
</dbReference>
<comment type="catalytic activity">
    <reaction evidence="1 10">
        <text>N-(5-phospho-beta-D-ribosyl)anthranilate = 1-(2-carboxyphenylamino)-1-deoxy-D-ribulose 5-phosphate</text>
        <dbReference type="Rhea" id="RHEA:21540"/>
        <dbReference type="ChEBI" id="CHEBI:18277"/>
        <dbReference type="ChEBI" id="CHEBI:58613"/>
        <dbReference type="EC" id="5.3.1.24"/>
    </reaction>
</comment>
<evidence type="ECO:0000259" key="12">
    <source>
        <dbReference type="Pfam" id="PF00697"/>
    </source>
</evidence>
<dbReference type="InterPro" id="IPR013785">
    <property type="entry name" value="Aldolase_TIM"/>
</dbReference>
<keyword evidence="14" id="KW-1185">Reference proteome</keyword>
<accession>A0A851HN84</accession>
<dbReference type="SUPFAM" id="SSF51366">
    <property type="entry name" value="Ribulose-phoshate binding barrel"/>
    <property type="match status" value="1"/>
</dbReference>
<evidence type="ECO:0000256" key="7">
    <source>
        <dbReference type="ARBA" id="ARBA00022822"/>
    </source>
</evidence>
<dbReference type="Gene3D" id="3.20.20.70">
    <property type="entry name" value="Aldolase class I"/>
    <property type="match status" value="1"/>
</dbReference>
<reference evidence="13 14" key="1">
    <citation type="submission" date="2020-03" db="EMBL/GenBank/DDBJ databases">
        <title>Metagenomic, metatranscriptomic, and metabolomic analyses revealed the key microbes and metabolic features during the fermentation of ganjang, Korean traditional soy sauce.</title>
        <authorList>
            <person name="Chun B.H."/>
            <person name="Jeon C.O."/>
        </authorList>
    </citation>
    <scope>NUCLEOTIDE SEQUENCE [LARGE SCALE GENOMIC DNA]</scope>
    <source>
        <strain evidence="13 14">KG14</strain>
    </source>
</reference>
<dbReference type="NCBIfam" id="NF002298">
    <property type="entry name" value="PRK01222.1-4"/>
    <property type="match status" value="1"/>
</dbReference>
<evidence type="ECO:0000256" key="10">
    <source>
        <dbReference type="HAMAP-Rule" id="MF_00135"/>
    </source>
</evidence>
<sequence>MWARLCQTLVQPGRKHPGGSDAHSSEAKTDAGVMSTRVKICGLTRAEDVHACVSQGADALGFVFYGPSPRAVTPEQAERLARDIPAFVSVVGLFVNPTEAEVREVLGRLPLDLLQFHGDESAEFCNQFGRRWIKAVRVRHAGQIEQAFKGYSRASGLLVDAWDPDRYGGTGQQFNWDLIPPERALPLILAGGLSSDNVAGAIGKVRPWAVDVSGGVEKNKGIKDIEKICDFIKEVHRV</sequence>
<evidence type="ECO:0000256" key="4">
    <source>
        <dbReference type="ARBA" id="ARBA00012572"/>
    </source>
</evidence>
<evidence type="ECO:0000256" key="1">
    <source>
        <dbReference type="ARBA" id="ARBA00001164"/>
    </source>
</evidence>
<dbReference type="GO" id="GO:0000162">
    <property type="term" value="P:L-tryptophan biosynthetic process"/>
    <property type="evidence" value="ECO:0007669"/>
    <property type="project" value="UniProtKB-UniRule"/>
</dbReference>
<proteinExistence type="inferred from homology"/>
<dbReference type="CDD" id="cd00405">
    <property type="entry name" value="PRAI"/>
    <property type="match status" value="1"/>
</dbReference>
<dbReference type="HAMAP" id="MF_00135">
    <property type="entry name" value="PRAI"/>
    <property type="match status" value="1"/>
</dbReference>
<dbReference type="PANTHER" id="PTHR42894:SF1">
    <property type="entry name" value="N-(5'-PHOSPHORIBOSYL)ANTHRANILATE ISOMERASE"/>
    <property type="match status" value="1"/>
</dbReference>
<evidence type="ECO:0000313" key="14">
    <source>
        <dbReference type="Proteomes" id="UP000536442"/>
    </source>
</evidence>
<gene>
    <name evidence="10" type="primary">trpF</name>
    <name evidence="13" type="ORF">HLV39_03080</name>
</gene>
<dbReference type="NCBIfam" id="NF002299">
    <property type="entry name" value="PRK01222.1-6"/>
    <property type="match status" value="1"/>
</dbReference>
<comment type="pathway">
    <text evidence="2 10">Amino-acid biosynthesis; L-tryptophan biosynthesis; L-tryptophan from chorismate: step 3/5.</text>
</comment>
<evidence type="ECO:0000256" key="2">
    <source>
        <dbReference type="ARBA" id="ARBA00004664"/>
    </source>
</evidence>
<dbReference type="GO" id="GO:0004640">
    <property type="term" value="F:phosphoribosylanthranilate isomerase activity"/>
    <property type="evidence" value="ECO:0007669"/>
    <property type="project" value="UniProtKB-UniRule"/>
</dbReference>
<feature type="domain" description="N-(5'phosphoribosyl) anthranilate isomerase (PRAI)" evidence="12">
    <location>
        <begin position="38"/>
        <end position="233"/>
    </location>
</feature>
<dbReference type="Pfam" id="PF00697">
    <property type="entry name" value="PRAI"/>
    <property type="match status" value="1"/>
</dbReference>
<dbReference type="AlphaFoldDB" id="A0A851HN84"/>
<evidence type="ECO:0000256" key="6">
    <source>
        <dbReference type="ARBA" id="ARBA00022605"/>
    </source>
</evidence>
<dbReference type="FunFam" id="3.20.20.70:FF:000075">
    <property type="entry name" value="Tryptophan biosynthesis protein TRP1"/>
    <property type="match status" value="1"/>
</dbReference>
<evidence type="ECO:0000256" key="5">
    <source>
        <dbReference type="ARBA" id="ARBA00022272"/>
    </source>
</evidence>
<dbReference type="Proteomes" id="UP000536442">
    <property type="component" value="Unassembled WGS sequence"/>
</dbReference>
<keyword evidence="7 10" id="KW-0822">Tryptophan biosynthesis</keyword>
<keyword evidence="6 10" id="KW-0028">Amino-acid biosynthesis</keyword>
<feature type="region of interest" description="Disordered" evidence="11">
    <location>
        <begin position="11"/>
        <end position="30"/>
    </location>
</feature>
<name>A0A851HN84_9GAMM</name>
<protein>
    <recommendedName>
        <fullName evidence="5 10">N-(5'-phosphoribosyl)anthranilate isomerase</fullName>
        <shortName evidence="10">PRAI</shortName>
        <ecNumber evidence="4 10">5.3.1.24</ecNumber>
    </recommendedName>
</protein>
<dbReference type="InterPro" id="IPR001240">
    <property type="entry name" value="PRAI_dom"/>
</dbReference>
<evidence type="ECO:0000313" key="13">
    <source>
        <dbReference type="EMBL" id="NWN90483.1"/>
    </source>
</evidence>
<organism evidence="13 14">
    <name type="scientific">Marinobacter adhaerens</name>
    <dbReference type="NCBI Taxonomy" id="1033846"/>
    <lineage>
        <taxon>Bacteria</taxon>
        <taxon>Pseudomonadati</taxon>
        <taxon>Pseudomonadota</taxon>
        <taxon>Gammaproteobacteria</taxon>
        <taxon>Pseudomonadales</taxon>
        <taxon>Marinobacteraceae</taxon>
        <taxon>Marinobacter</taxon>
    </lineage>
</organism>
<comment type="caution">
    <text evidence="13">The sequence shown here is derived from an EMBL/GenBank/DDBJ whole genome shotgun (WGS) entry which is preliminary data.</text>
</comment>
<comment type="similarity">
    <text evidence="3 10">Belongs to the TrpF family.</text>
</comment>
<dbReference type="EMBL" id="JABEVQ010000002">
    <property type="protein sequence ID" value="NWN90483.1"/>
    <property type="molecule type" value="Genomic_DNA"/>
</dbReference>
<evidence type="ECO:0000256" key="9">
    <source>
        <dbReference type="ARBA" id="ARBA00023235"/>
    </source>
</evidence>